<dbReference type="InterPro" id="IPR055066">
    <property type="entry name" value="AASDHPPT_N"/>
</dbReference>
<evidence type="ECO:0000313" key="9">
    <source>
        <dbReference type="EMBL" id="KLV17437.1"/>
    </source>
</evidence>
<organism evidence="9 10">
    <name type="scientific">Bacillus anthracis</name>
    <name type="common">anthrax bacterium</name>
    <dbReference type="NCBI Taxonomy" id="1392"/>
    <lineage>
        <taxon>Bacteria</taxon>
        <taxon>Bacillati</taxon>
        <taxon>Bacillota</taxon>
        <taxon>Bacilli</taxon>
        <taxon>Bacillales</taxon>
        <taxon>Bacillaceae</taxon>
        <taxon>Bacillus</taxon>
        <taxon>Bacillus cereus group</taxon>
    </lineage>
</organism>
<dbReference type="GO" id="GO:0000287">
    <property type="term" value="F:magnesium ion binding"/>
    <property type="evidence" value="ECO:0007669"/>
    <property type="project" value="InterPro"/>
</dbReference>
<dbReference type="GO" id="GO:0019878">
    <property type="term" value="P:lysine biosynthetic process via aminoadipic acid"/>
    <property type="evidence" value="ECO:0007669"/>
    <property type="project" value="TreeGrafter"/>
</dbReference>
<evidence type="ECO:0000256" key="2">
    <source>
        <dbReference type="ARBA" id="ARBA00010990"/>
    </source>
</evidence>
<dbReference type="Proteomes" id="UP000035904">
    <property type="component" value="Unassembled WGS sequence"/>
</dbReference>
<name>A0A0J1HUQ4_BACAN</name>
<dbReference type="InterPro" id="IPR008278">
    <property type="entry name" value="4-PPantetheinyl_Trfase_dom"/>
</dbReference>
<evidence type="ECO:0000313" key="10">
    <source>
        <dbReference type="Proteomes" id="UP000035904"/>
    </source>
</evidence>
<evidence type="ECO:0000259" key="7">
    <source>
        <dbReference type="Pfam" id="PF01648"/>
    </source>
</evidence>
<comment type="cofactor">
    <cofactor evidence="1">
        <name>Mg(2+)</name>
        <dbReference type="ChEBI" id="CHEBI:18420"/>
    </cofactor>
</comment>
<dbReference type="InterPro" id="IPR050559">
    <property type="entry name" value="P-Pant_transferase_sf"/>
</dbReference>
<protein>
    <submittedName>
        <fullName evidence="9">4-phosphopantetheinyl transferase</fullName>
    </submittedName>
</protein>
<dbReference type="EMBL" id="LDPG01000011">
    <property type="protein sequence ID" value="KLV17437.1"/>
    <property type="molecule type" value="Genomic_DNA"/>
</dbReference>
<dbReference type="PANTHER" id="PTHR12215">
    <property type="entry name" value="PHOSPHOPANTETHEINE TRANSFERASE"/>
    <property type="match status" value="1"/>
</dbReference>
<evidence type="ECO:0000256" key="3">
    <source>
        <dbReference type="ARBA" id="ARBA00022679"/>
    </source>
</evidence>
<comment type="similarity">
    <text evidence="2">Belongs to the P-Pant transferase superfamily. Gsp/Sfp/HetI/AcpT family.</text>
</comment>
<dbReference type="GO" id="GO:0005829">
    <property type="term" value="C:cytosol"/>
    <property type="evidence" value="ECO:0007669"/>
    <property type="project" value="TreeGrafter"/>
</dbReference>
<dbReference type="Pfam" id="PF22624">
    <property type="entry name" value="AASDHPPT_N"/>
    <property type="match status" value="1"/>
</dbReference>
<dbReference type="InterPro" id="IPR004568">
    <property type="entry name" value="Ppantetheine-prot_Trfase_dom"/>
</dbReference>
<dbReference type="GO" id="GO:0017000">
    <property type="term" value="P:antibiotic biosynthetic process"/>
    <property type="evidence" value="ECO:0007669"/>
    <property type="project" value="UniProtKB-KW"/>
</dbReference>
<keyword evidence="6" id="KW-0045">Antibiotic biosynthesis</keyword>
<dbReference type="RefSeq" id="WP_047956808.1">
    <property type="nucleotide sequence ID" value="NZ_LDPG01000011.1"/>
</dbReference>
<evidence type="ECO:0000256" key="1">
    <source>
        <dbReference type="ARBA" id="ARBA00001946"/>
    </source>
</evidence>
<evidence type="ECO:0000256" key="5">
    <source>
        <dbReference type="ARBA" id="ARBA00022842"/>
    </source>
</evidence>
<keyword evidence="5" id="KW-0460">Magnesium</keyword>
<dbReference type="AlphaFoldDB" id="A0A0J1HUQ4"/>
<dbReference type="Pfam" id="PF01648">
    <property type="entry name" value="ACPS"/>
    <property type="match status" value="1"/>
</dbReference>
<dbReference type="NCBIfam" id="TIGR00556">
    <property type="entry name" value="pantethn_trn"/>
    <property type="match status" value="1"/>
</dbReference>
<dbReference type="Gene3D" id="3.90.470.20">
    <property type="entry name" value="4'-phosphopantetheinyl transferase domain"/>
    <property type="match status" value="2"/>
</dbReference>
<sequence length="235" mass="27858">MIEVYIVRIPNKIETRLFKQLLGYVSNEKRKKIENFHRKEDSYRGLIADLLVRSLIIRKYSISNEEIEFKNNLYGKPYLHNFSNFEFNVSHSGDWVVCAVDKFSIGIDVELIKPIEFEIAKSFFAEAEYNDLLSIEPLRKLDYFYDLWTIKESYVKVLGEGLTIPLNSFLVKKHDFKQIEIIKNNKKIPYFVRQYDIDDQYKLSVCAMHNNFSVNPQHVNFFSIVKEIMGKEVLF</sequence>
<dbReference type="PATRIC" id="fig|1392.242.peg.1106"/>
<evidence type="ECO:0000259" key="8">
    <source>
        <dbReference type="Pfam" id="PF22624"/>
    </source>
</evidence>
<keyword evidence="4" id="KW-0479">Metal-binding</keyword>
<dbReference type="SUPFAM" id="SSF56214">
    <property type="entry name" value="4'-phosphopantetheinyl transferase"/>
    <property type="match status" value="2"/>
</dbReference>
<dbReference type="GO" id="GO:0008897">
    <property type="term" value="F:holo-[acyl-carrier-protein] synthase activity"/>
    <property type="evidence" value="ECO:0007669"/>
    <property type="project" value="InterPro"/>
</dbReference>
<feature type="domain" description="4'-phosphopantetheinyl transferase" evidence="7">
    <location>
        <begin position="104"/>
        <end position="206"/>
    </location>
</feature>
<dbReference type="GO" id="GO:0006633">
    <property type="term" value="P:fatty acid biosynthetic process"/>
    <property type="evidence" value="ECO:0007669"/>
    <property type="project" value="InterPro"/>
</dbReference>
<feature type="domain" description="4'-phosphopantetheinyl transferase N-terminal" evidence="8">
    <location>
        <begin position="18"/>
        <end position="100"/>
    </location>
</feature>
<proteinExistence type="inferred from homology"/>
<dbReference type="PANTHER" id="PTHR12215:SF10">
    <property type="entry name" value="L-AMINOADIPATE-SEMIALDEHYDE DEHYDROGENASE-PHOSPHOPANTETHEINYL TRANSFERASE"/>
    <property type="match status" value="1"/>
</dbReference>
<keyword evidence="3 9" id="KW-0808">Transferase</keyword>
<dbReference type="InterPro" id="IPR037143">
    <property type="entry name" value="4-PPantetheinyl_Trfase_dom_sf"/>
</dbReference>
<accession>A0A0J1HUQ4</accession>
<evidence type="ECO:0000256" key="4">
    <source>
        <dbReference type="ARBA" id="ARBA00022723"/>
    </source>
</evidence>
<comment type="caution">
    <text evidence="9">The sequence shown here is derived from an EMBL/GenBank/DDBJ whole genome shotgun (WGS) entry which is preliminary data.</text>
</comment>
<reference evidence="9 10" key="1">
    <citation type="submission" date="2015-05" db="EMBL/GenBank/DDBJ databases">
        <title>Whole genome sequence and identification of bacterial endophytes from Costus igneus.</title>
        <authorList>
            <person name="Lee Y.P."/>
            <person name="Gan H.M."/>
            <person name="Eng W."/>
            <person name="Wheatley M.S."/>
            <person name="Caraballo A."/>
            <person name="Polter S."/>
            <person name="Savka M.A."/>
            <person name="Hudson A.O."/>
        </authorList>
    </citation>
    <scope>NUCLEOTIDE SEQUENCE [LARGE SCALE GENOMIC DNA]</scope>
    <source>
        <strain evidence="9 10">RIT375</strain>
    </source>
</reference>
<evidence type="ECO:0000256" key="6">
    <source>
        <dbReference type="ARBA" id="ARBA00023194"/>
    </source>
</evidence>
<gene>
    <name evidence="9" type="ORF">ABW01_16205</name>
</gene>